<name>A0A5E7YQP2_9SPHN</name>
<evidence type="ECO:0000313" key="2">
    <source>
        <dbReference type="Proteomes" id="UP000326857"/>
    </source>
</evidence>
<dbReference type="EMBL" id="CABVLI010000033">
    <property type="protein sequence ID" value="VVT09046.1"/>
    <property type="molecule type" value="Genomic_DNA"/>
</dbReference>
<dbReference type="Proteomes" id="UP000326857">
    <property type="component" value="Unassembled WGS sequence"/>
</dbReference>
<evidence type="ECO:0000313" key="1">
    <source>
        <dbReference type="EMBL" id="VVT09046.1"/>
    </source>
</evidence>
<protein>
    <submittedName>
        <fullName evidence="1">Uncharacterized protein</fullName>
    </submittedName>
</protein>
<sequence>MPGCRNLKYFPEFLNPARKFGAGLSGEGSRELYKLSFEHCQWHNHFSRRS</sequence>
<organism evidence="1 2">
    <name type="scientific">Sphingomonas aurantiaca</name>
    <dbReference type="NCBI Taxonomy" id="185949"/>
    <lineage>
        <taxon>Bacteria</taxon>
        <taxon>Pseudomonadati</taxon>
        <taxon>Pseudomonadota</taxon>
        <taxon>Alphaproteobacteria</taxon>
        <taxon>Sphingomonadales</taxon>
        <taxon>Sphingomonadaceae</taxon>
        <taxon>Sphingomonas</taxon>
    </lineage>
</organism>
<dbReference type="AlphaFoldDB" id="A0A5E7YQP2"/>
<gene>
    <name evidence="1" type="ORF">SPHINGO391_390263</name>
</gene>
<reference evidence="1 2" key="1">
    <citation type="submission" date="2019-09" db="EMBL/GenBank/DDBJ databases">
        <authorList>
            <person name="Dittami M. S."/>
        </authorList>
    </citation>
    <scope>NUCLEOTIDE SEQUENCE [LARGE SCALE GENOMIC DNA]</scope>
    <source>
        <strain evidence="1">SPHINGO391</strain>
    </source>
</reference>
<proteinExistence type="predicted"/>
<accession>A0A5E7YQP2</accession>